<protein>
    <submittedName>
        <fullName evidence="6">Peptide/nickel transport system substrate-binding protein</fullName>
    </submittedName>
</protein>
<dbReference type="Gene3D" id="3.10.105.10">
    <property type="entry name" value="Dipeptide-binding Protein, Domain 3"/>
    <property type="match status" value="1"/>
</dbReference>
<dbReference type="RefSeq" id="WP_072887954.1">
    <property type="nucleotide sequence ID" value="NZ_FRAE01000017.1"/>
</dbReference>
<evidence type="ECO:0000259" key="5">
    <source>
        <dbReference type="Pfam" id="PF00496"/>
    </source>
</evidence>
<dbReference type="InterPro" id="IPR030678">
    <property type="entry name" value="Peptide/Ni-bd"/>
</dbReference>
<dbReference type="PANTHER" id="PTHR30290">
    <property type="entry name" value="PERIPLASMIC BINDING COMPONENT OF ABC TRANSPORTER"/>
    <property type="match status" value="1"/>
</dbReference>
<sequence>MKKRFLALVLSIVMILGLTVGCSSTNDKAEEKEETKEKTLTYGSSADYTRINPALDEHAEIHKLIFTGLTKHNEKSEVVPDLAESWNYNESSNTYTFKLKKGVKWHDGKEFTAEDVKFTIEAIKNPKNRSEIATNYEEIKDVEVVDNYTVKLHLTEPCVPILDYLSVGMLPKHLLEGKDLNNNSFNQNPIGTGPYKLDKWEMGQYISLKANEDYYNGKPKIDNVVFKILLDEKVRAMQLKSGEIDLAQLEPKDVEAFDDVEGIKLYKEKTADYRGIMYNFRNDLFKDKALIKALSYGVNRQEIVDSVLDGMGKIAYGPLQMGTYNNENVEKYKFNPEKAKEILIEDGWKLGSDNIFEKNGKKLSFKLTCFEGDPVRINMANVVSQQLKQIGVDAKVDIQAEIDWSNLEAFLIGWGSPFDPDDHTYKVFHSSQIETGMNLNAYSNPKVDELLYKARTTLKSEDRKSYYMEFQKELALDPTFTFLAYIDAVYGAKENIVGIKDTVLGHHGVGFLWNIEEWDIK</sequence>
<dbReference type="Gene3D" id="3.90.76.10">
    <property type="entry name" value="Dipeptide-binding Protein, Domain 1"/>
    <property type="match status" value="1"/>
</dbReference>
<dbReference type="GO" id="GO:0043190">
    <property type="term" value="C:ATP-binding cassette (ABC) transporter complex"/>
    <property type="evidence" value="ECO:0007669"/>
    <property type="project" value="InterPro"/>
</dbReference>
<dbReference type="OrthoDB" id="9772924at2"/>
<feature type="domain" description="Solute-binding protein family 5" evidence="5">
    <location>
        <begin position="77"/>
        <end position="431"/>
    </location>
</feature>
<evidence type="ECO:0000313" key="6">
    <source>
        <dbReference type="EMBL" id="SHJ86394.1"/>
    </source>
</evidence>
<dbReference type="InterPro" id="IPR000914">
    <property type="entry name" value="SBP_5_dom"/>
</dbReference>
<comment type="similarity">
    <text evidence="1">Belongs to the bacterial solute-binding protein 5 family.</text>
</comment>
<dbReference type="STRING" id="1123349.SAMN02744037_01046"/>
<evidence type="ECO:0000256" key="3">
    <source>
        <dbReference type="ARBA" id="ARBA00022729"/>
    </source>
</evidence>
<dbReference type="Pfam" id="PF00496">
    <property type="entry name" value="SBP_bac_5"/>
    <property type="match status" value="1"/>
</dbReference>
<dbReference type="GO" id="GO:0015833">
    <property type="term" value="P:peptide transport"/>
    <property type="evidence" value="ECO:0007669"/>
    <property type="project" value="TreeGrafter"/>
</dbReference>
<dbReference type="CDD" id="cd08518">
    <property type="entry name" value="PBP2_NikA_DppA_OppA_like_19"/>
    <property type="match status" value="1"/>
</dbReference>
<dbReference type="GO" id="GO:1904680">
    <property type="term" value="F:peptide transmembrane transporter activity"/>
    <property type="evidence" value="ECO:0007669"/>
    <property type="project" value="TreeGrafter"/>
</dbReference>
<evidence type="ECO:0000256" key="4">
    <source>
        <dbReference type="SAM" id="SignalP"/>
    </source>
</evidence>
<gene>
    <name evidence="6" type="ORF">SAMN02744037_01046</name>
</gene>
<dbReference type="Gene3D" id="3.40.190.10">
    <property type="entry name" value="Periplasmic binding protein-like II"/>
    <property type="match status" value="1"/>
</dbReference>
<dbReference type="Proteomes" id="UP000242497">
    <property type="component" value="Unassembled WGS sequence"/>
</dbReference>
<keyword evidence="2" id="KW-0813">Transport</keyword>
<name>A0A1M6MSI0_9FIRM</name>
<keyword evidence="7" id="KW-1185">Reference proteome</keyword>
<evidence type="ECO:0000313" key="7">
    <source>
        <dbReference type="Proteomes" id="UP000242497"/>
    </source>
</evidence>
<dbReference type="PIRSF" id="PIRSF002741">
    <property type="entry name" value="MppA"/>
    <property type="match status" value="1"/>
</dbReference>
<feature type="signal peptide" evidence="4">
    <location>
        <begin position="1"/>
        <end position="29"/>
    </location>
</feature>
<reference evidence="7" key="1">
    <citation type="submission" date="2016-11" db="EMBL/GenBank/DDBJ databases">
        <authorList>
            <person name="Varghese N."/>
            <person name="Submissions S."/>
        </authorList>
    </citation>
    <scope>NUCLEOTIDE SEQUENCE [LARGE SCALE GENOMIC DNA]</scope>
    <source>
        <strain evidence="7">DSM 15518</strain>
    </source>
</reference>
<dbReference type="EMBL" id="FRAE01000017">
    <property type="protein sequence ID" value="SHJ86394.1"/>
    <property type="molecule type" value="Genomic_DNA"/>
</dbReference>
<accession>A0A1M6MSI0</accession>
<dbReference type="PANTHER" id="PTHR30290:SF9">
    <property type="entry name" value="OLIGOPEPTIDE-BINDING PROTEIN APPA"/>
    <property type="match status" value="1"/>
</dbReference>
<organism evidence="6 7">
    <name type="scientific">Tepidibacter formicigenes DSM 15518</name>
    <dbReference type="NCBI Taxonomy" id="1123349"/>
    <lineage>
        <taxon>Bacteria</taxon>
        <taxon>Bacillati</taxon>
        <taxon>Bacillota</taxon>
        <taxon>Clostridia</taxon>
        <taxon>Peptostreptococcales</taxon>
        <taxon>Peptostreptococcaceae</taxon>
        <taxon>Tepidibacter</taxon>
    </lineage>
</organism>
<feature type="chain" id="PRO_5012974627" evidence="4">
    <location>
        <begin position="30"/>
        <end position="521"/>
    </location>
</feature>
<dbReference type="GO" id="GO:0042597">
    <property type="term" value="C:periplasmic space"/>
    <property type="evidence" value="ECO:0007669"/>
    <property type="project" value="UniProtKB-ARBA"/>
</dbReference>
<keyword evidence="3 4" id="KW-0732">Signal</keyword>
<proteinExistence type="inferred from homology"/>
<evidence type="ECO:0000256" key="2">
    <source>
        <dbReference type="ARBA" id="ARBA00022448"/>
    </source>
</evidence>
<dbReference type="PROSITE" id="PS51257">
    <property type="entry name" value="PROKAR_LIPOPROTEIN"/>
    <property type="match status" value="1"/>
</dbReference>
<dbReference type="AlphaFoldDB" id="A0A1M6MSI0"/>
<dbReference type="FunFam" id="3.90.76.10:FF:000004">
    <property type="entry name" value="Peptide ABC transporter substrate-binding protein"/>
    <property type="match status" value="1"/>
</dbReference>
<dbReference type="InterPro" id="IPR039424">
    <property type="entry name" value="SBP_5"/>
</dbReference>
<dbReference type="SUPFAM" id="SSF53850">
    <property type="entry name" value="Periplasmic binding protein-like II"/>
    <property type="match status" value="1"/>
</dbReference>
<evidence type="ECO:0000256" key="1">
    <source>
        <dbReference type="ARBA" id="ARBA00005695"/>
    </source>
</evidence>